<keyword evidence="4" id="KW-1185">Reference proteome</keyword>
<dbReference type="SUPFAM" id="SSF53756">
    <property type="entry name" value="UDP-Glycosyltransferase/glycogen phosphorylase"/>
    <property type="match status" value="1"/>
</dbReference>
<dbReference type="RefSeq" id="WP_212977598.1">
    <property type="nucleotide sequence ID" value="NZ_AP025343.1"/>
</dbReference>
<organism evidence="3 4">
    <name type="scientific">Paenibacillus azoreducens</name>
    <dbReference type="NCBI Taxonomy" id="116718"/>
    <lineage>
        <taxon>Bacteria</taxon>
        <taxon>Bacillati</taxon>
        <taxon>Bacillota</taxon>
        <taxon>Bacilli</taxon>
        <taxon>Bacillales</taxon>
        <taxon>Paenibacillaceae</taxon>
        <taxon>Paenibacillus</taxon>
    </lineage>
</organism>
<evidence type="ECO:0000256" key="1">
    <source>
        <dbReference type="SAM" id="MobiDB-lite"/>
    </source>
</evidence>
<feature type="compositionally biased region" description="Basic residues" evidence="1">
    <location>
        <begin position="451"/>
        <end position="474"/>
    </location>
</feature>
<evidence type="ECO:0000313" key="4">
    <source>
        <dbReference type="Proteomes" id="UP000682811"/>
    </source>
</evidence>
<reference evidence="3 4" key="1">
    <citation type="submission" date="2021-03" db="EMBL/GenBank/DDBJ databases">
        <title>Antimicrobial resistance genes in bacteria isolated from Japanese honey, and their potential for conferring macrolide and lincosamide resistance in the American foulbrood pathogen Paenibacillus larvae.</title>
        <authorList>
            <person name="Okamoto M."/>
            <person name="Kumagai M."/>
            <person name="Kanamori H."/>
            <person name="Takamatsu D."/>
        </authorList>
    </citation>
    <scope>NUCLEOTIDE SEQUENCE [LARGE SCALE GENOMIC DNA]</scope>
    <source>
        <strain evidence="3 4">J34TS1</strain>
    </source>
</reference>
<feature type="region of interest" description="Disordered" evidence="1">
    <location>
        <begin position="406"/>
        <end position="474"/>
    </location>
</feature>
<comment type="caution">
    <text evidence="3">The sequence shown here is derived from an EMBL/GenBank/DDBJ whole genome shotgun (WGS) entry which is preliminary data.</text>
</comment>
<dbReference type="InterPro" id="IPR001296">
    <property type="entry name" value="Glyco_trans_1"/>
</dbReference>
<dbReference type="AlphaFoldDB" id="A0A919YDS7"/>
<dbReference type="PANTHER" id="PTHR12526">
    <property type="entry name" value="GLYCOSYLTRANSFERASE"/>
    <property type="match status" value="1"/>
</dbReference>
<dbReference type="Proteomes" id="UP000682811">
    <property type="component" value="Unassembled WGS sequence"/>
</dbReference>
<evidence type="ECO:0000259" key="2">
    <source>
        <dbReference type="Pfam" id="PF00534"/>
    </source>
</evidence>
<sequence length="474" mass="52686">MRTYKPRLMLFSHVSNTASITGAEKLLLLFCLQLTPFLECILVAPYEGKLTAYARKQGITVRIQPYPLLFGMYQPGERLEQEAEELRNQPDFASVVHCIQETAPDIVLTNTIVNVLPAMAAKTLGIPVLWKITEIMTATGYTASVMSVVEKYSDCLIAISEASARIFREAVSKPIFLIPPSADNKLLRPAQMLIRNEYRKVLHLKDSHFCIGYISSFIQPEKGLLEFIGMARILAESHPDCQFAVIGNPADQAYHDRCISEVNASGYGTRFRFVPFVESVHTAYSAMDILVVPSIVQEGFGMTALEGMLCGKPVVSFDSGGLGELMRNTGNGYFVVPVGDHAALAAKVSELLNTPSLLKNTGNRNAITAKAVYGMDVYRQKIQAFILELQQSYPVWMSGAISRSLNASKESMPTPLPSPKRLHARPKRKTRRKRRHGKSAWSQVSASSLGSRRKKRKAGAGRRFKRRSKSTRRK</sequence>
<feature type="domain" description="Glycosyl transferase family 1" evidence="2">
    <location>
        <begin position="196"/>
        <end position="364"/>
    </location>
</feature>
<dbReference type="Gene3D" id="3.40.50.2000">
    <property type="entry name" value="Glycogen Phosphorylase B"/>
    <property type="match status" value="2"/>
</dbReference>
<dbReference type="CDD" id="cd03801">
    <property type="entry name" value="GT4_PimA-like"/>
    <property type="match status" value="1"/>
</dbReference>
<name>A0A919YDS7_9BACL</name>
<dbReference type="Pfam" id="PF00534">
    <property type="entry name" value="Glycos_transf_1"/>
    <property type="match status" value="1"/>
</dbReference>
<protein>
    <recommendedName>
        <fullName evidence="2">Glycosyl transferase family 1 domain-containing protein</fullName>
    </recommendedName>
</protein>
<gene>
    <name evidence="3" type="ORF">J34TS1_13770</name>
</gene>
<evidence type="ECO:0000313" key="3">
    <source>
        <dbReference type="EMBL" id="GIO46612.1"/>
    </source>
</evidence>
<feature type="compositionally biased region" description="Basic residues" evidence="1">
    <location>
        <begin position="420"/>
        <end position="438"/>
    </location>
</feature>
<accession>A0A919YDS7</accession>
<dbReference type="GO" id="GO:0016757">
    <property type="term" value="F:glycosyltransferase activity"/>
    <property type="evidence" value="ECO:0007669"/>
    <property type="project" value="InterPro"/>
</dbReference>
<dbReference type="EMBL" id="BORT01000004">
    <property type="protein sequence ID" value="GIO46612.1"/>
    <property type="molecule type" value="Genomic_DNA"/>
</dbReference>
<proteinExistence type="predicted"/>